<evidence type="ECO:0008006" key="3">
    <source>
        <dbReference type="Google" id="ProtNLM"/>
    </source>
</evidence>
<dbReference type="Proteomes" id="UP001203687">
    <property type="component" value="Unassembled WGS sequence"/>
</dbReference>
<evidence type="ECO:0000313" key="2">
    <source>
        <dbReference type="Proteomes" id="UP001203687"/>
    </source>
</evidence>
<dbReference type="EMBL" id="JALPQF010000044">
    <property type="protein sequence ID" value="MCK8482315.1"/>
    <property type="molecule type" value="Genomic_DNA"/>
</dbReference>
<protein>
    <recommendedName>
        <fullName evidence="3">DUF3823 domain-containing protein</fullName>
    </recommendedName>
</protein>
<comment type="caution">
    <text evidence="1">The sequence shown here is derived from an EMBL/GenBank/DDBJ whole genome shotgun (WGS) entry which is preliminary data.</text>
</comment>
<name>A0ABT0HD69_9FLAO</name>
<sequence length="254" mass="28578">MKKIALLLLILTFYGCSKIDDDTDDVCNANCTTLQGRFVTLNDVGIKGVKVLLKYRISGGPLGGGSTRLIAETKTDDNGNFYKEFYIKDSELGETADGYFKIEYDDTDLDVNKYILSDNQIGNTTQPLGQAIYSISSRDTIIGNTYYLPKKSYIAVNLNNFVPIQEGDYFEVRTRYPFGAYIENNDLLDTEYSTGFSGWGTFQASELNSQLNPFVAENEQNIIRIARRKNGVNTVENFTVFVPSDNSIELTYEY</sequence>
<dbReference type="PROSITE" id="PS51257">
    <property type="entry name" value="PROKAR_LIPOPROTEIN"/>
    <property type="match status" value="1"/>
</dbReference>
<dbReference type="RefSeq" id="WP_248414032.1">
    <property type="nucleotide sequence ID" value="NZ_JALPQF010000044.1"/>
</dbReference>
<gene>
    <name evidence="1" type="ORF">MUY34_16950</name>
</gene>
<organism evidence="1 2">
    <name type="scientific">Psychroserpens algicola</name>
    <dbReference type="NCBI Taxonomy" id="1719034"/>
    <lineage>
        <taxon>Bacteria</taxon>
        <taxon>Pseudomonadati</taxon>
        <taxon>Bacteroidota</taxon>
        <taxon>Flavobacteriia</taxon>
        <taxon>Flavobacteriales</taxon>
        <taxon>Flavobacteriaceae</taxon>
        <taxon>Psychroserpens</taxon>
    </lineage>
</organism>
<proteinExistence type="predicted"/>
<keyword evidence="2" id="KW-1185">Reference proteome</keyword>
<evidence type="ECO:0000313" key="1">
    <source>
        <dbReference type="EMBL" id="MCK8482315.1"/>
    </source>
</evidence>
<accession>A0ABT0HD69</accession>
<reference evidence="1" key="1">
    <citation type="submission" date="2022-04" db="EMBL/GenBank/DDBJ databases">
        <authorList>
            <person name="Ren T."/>
        </authorList>
    </citation>
    <scope>NUCLEOTIDE SEQUENCE</scope>
    <source>
        <strain evidence="1">F63249</strain>
    </source>
</reference>